<organism evidence="2 3">
    <name type="scientific">Chryseobacterium panacisoli</name>
    <dbReference type="NCBI Taxonomy" id="1807141"/>
    <lineage>
        <taxon>Bacteria</taxon>
        <taxon>Pseudomonadati</taxon>
        <taxon>Bacteroidota</taxon>
        <taxon>Flavobacteriia</taxon>
        <taxon>Flavobacteriales</taxon>
        <taxon>Weeksellaceae</taxon>
        <taxon>Chryseobacterium group</taxon>
        <taxon>Chryseobacterium</taxon>
    </lineage>
</organism>
<dbReference type="EMBL" id="VTRU01000002">
    <property type="protein sequence ID" value="TZF95919.1"/>
    <property type="molecule type" value="Genomic_DNA"/>
</dbReference>
<accession>A0A5D8ZLQ2</accession>
<dbReference type="RefSeq" id="WP_149387448.1">
    <property type="nucleotide sequence ID" value="NZ_VTRU01000002.1"/>
</dbReference>
<gene>
    <name evidence="2" type="ORF">FW781_10805</name>
</gene>
<evidence type="ECO:0000256" key="1">
    <source>
        <dbReference type="SAM" id="MobiDB-lite"/>
    </source>
</evidence>
<dbReference type="NCBIfam" id="TIGR01847">
    <property type="entry name" value="bacteriocin_sig"/>
    <property type="match status" value="1"/>
</dbReference>
<comment type="caution">
    <text evidence="2">The sequence shown here is derived from an EMBL/GenBank/DDBJ whole genome shotgun (WGS) entry which is preliminary data.</text>
</comment>
<sequence length="55" mass="6007">MKNSKNQKRKLSKNELKEISGGASRPICPRVISCTDPHTGEERSGVPGMQDGFCC</sequence>
<evidence type="ECO:0000313" key="3">
    <source>
        <dbReference type="Proteomes" id="UP000323884"/>
    </source>
</evidence>
<feature type="region of interest" description="Disordered" evidence="1">
    <location>
        <begin position="1"/>
        <end position="23"/>
    </location>
</feature>
<dbReference type="InterPro" id="IPR010133">
    <property type="entry name" value="Bacteriocin_signal_seq"/>
</dbReference>
<reference evidence="2 3" key="1">
    <citation type="submission" date="2019-08" db="EMBL/GenBank/DDBJ databases">
        <title>Draft genome sequence of Chryseobacterium sp. Gsoil 183.</title>
        <authorList>
            <person name="Im W.-T."/>
        </authorList>
    </citation>
    <scope>NUCLEOTIDE SEQUENCE [LARGE SCALE GENOMIC DNA]</scope>
    <source>
        <strain evidence="2 3">Gsoil 183</strain>
    </source>
</reference>
<feature type="region of interest" description="Disordered" evidence="1">
    <location>
        <begin position="36"/>
        <end position="55"/>
    </location>
</feature>
<dbReference type="OrthoDB" id="1274289at2"/>
<dbReference type="AlphaFoldDB" id="A0A5D8ZLQ2"/>
<feature type="compositionally biased region" description="Basic residues" evidence="1">
    <location>
        <begin position="1"/>
        <end position="11"/>
    </location>
</feature>
<dbReference type="Proteomes" id="UP000323884">
    <property type="component" value="Unassembled WGS sequence"/>
</dbReference>
<protein>
    <submittedName>
        <fullName evidence="2">Bacteriocin</fullName>
    </submittedName>
</protein>
<evidence type="ECO:0000313" key="2">
    <source>
        <dbReference type="EMBL" id="TZF95919.1"/>
    </source>
</evidence>
<keyword evidence="3" id="KW-1185">Reference proteome</keyword>
<proteinExistence type="predicted"/>
<name>A0A5D8ZLQ2_9FLAO</name>